<dbReference type="GeneID" id="93352079"/>
<feature type="chain" id="PRO_5016665292" evidence="1">
    <location>
        <begin position="18"/>
        <end position="188"/>
    </location>
</feature>
<proteinExistence type="predicted"/>
<evidence type="ECO:0000313" key="2">
    <source>
        <dbReference type="EMBL" id="STZ67612.1"/>
    </source>
</evidence>
<reference evidence="2 3" key="1">
    <citation type="submission" date="2018-06" db="EMBL/GenBank/DDBJ databases">
        <authorList>
            <consortium name="Pathogen Informatics"/>
            <person name="Doyle S."/>
        </authorList>
    </citation>
    <scope>NUCLEOTIDE SEQUENCE [LARGE SCALE GENOMIC DNA]</scope>
    <source>
        <strain evidence="2 3">NCTC10660</strain>
    </source>
</reference>
<organism evidence="2 3">
    <name type="scientific">Neisseria elongata</name>
    <dbReference type="NCBI Taxonomy" id="495"/>
    <lineage>
        <taxon>Bacteria</taxon>
        <taxon>Pseudomonadati</taxon>
        <taxon>Pseudomonadota</taxon>
        <taxon>Betaproteobacteria</taxon>
        <taxon>Neisseriales</taxon>
        <taxon>Neisseriaceae</taxon>
        <taxon>Neisseria</taxon>
    </lineage>
</organism>
<evidence type="ECO:0000256" key="1">
    <source>
        <dbReference type="SAM" id="SignalP"/>
    </source>
</evidence>
<dbReference type="AlphaFoldDB" id="A0A378TZR7"/>
<feature type="signal peptide" evidence="1">
    <location>
        <begin position="1"/>
        <end position="17"/>
    </location>
</feature>
<dbReference type="EMBL" id="UGQW01000002">
    <property type="protein sequence ID" value="STZ67612.1"/>
    <property type="molecule type" value="Genomic_DNA"/>
</dbReference>
<evidence type="ECO:0000313" key="3">
    <source>
        <dbReference type="Proteomes" id="UP000254927"/>
    </source>
</evidence>
<dbReference type="Proteomes" id="UP000254927">
    <property type="component" value="Unassembled WGS sequence"/>
</dbReference>
<name>A0A378TZR7_NEIEL</name>
<sequence length="188" mass="21204">MMHKLFFILLFAATAAAASEPVKIAQSPDGNLEILQKQSDGSYMLYTRYRAGRLKEWTDTPREPEIKWHGNTASVRISGGSYSSIDEFTDGRRRYTASNLVALNEADGCYLGTDDKGRLAFAKLFDPENAVRLSVRPKDMMRTATPLSTLDYQESRFLANGDFRLVYTNRAEGTSRQIFRRPCQTAGR</sequence>
<protein>
    <submittedName>
        <fullName evidence="2">Uncharacterized protein</fullName>
    </submittedName>
</protein>
<accession>A0A378TZR7</accession>
<gene>
    <name evidence="2" type="ORF">NCTC10660_01096</name>
</gene>
<keyword evidence="1" id="KW-0732">Signal</keyword>
<dbReference type="RefSeq" id="WP_074897319.1">
    <property type="nucleotide sequence ID" value="NZ_CP031252.1"/>
</dbReference>